<proteinExistence type="predicted"/>
<evidence type="ECO:0000313" key="2">
    <source>
        <dbReference type="Proteomes" id="UP000694892"/>
    </source>
</evidence>
<reference evidence="2" key="1">
    <citation type="journal article" date="2016" name="Nature">
        <title>Genome evolution in the allotetraploid frog Xenopus laevis.</title>
        <authorList>
            <person name="Session A.M."/>
            <person name="Uno Y."/>
            <person name="Kwon T."/>
            <person name="Chapman J.A."/>
            <person name="Toyoda A."/>
            <person name="Takahashi S."/>
            <person name="Fukui A."/>
            <person name="Hikosaka A."/>
            <person name="Suzuki A."/>
            <person name="Kondo M."/>
            <person name="van Heeringen S.J."/>
            <person name="Quigley I."/>
            <person name="Heinz S."/>
            <person name="Ogino H."/>
            <person name="Ochi H."/>
            <person name="Hellsten U."/>
            <person name="Lyons J.B."/>
            <person name="Simakov O."/>
            <person name="Putnam N."/>
            <person name="Stites J."/>
            <person name="Kuroki Y."/>
            <person name="Tanaka T."/>
            <person name="Michiue T."/>
            <person name="Watanabe M."/>
            <person name="Bogdanovic O."/>
            <person name="Lister R."/>
            <person name="Georgiou G."/>
            <person name="Paranjpe S.S."/>
            <person name="van Kruijsbergen I."/>
            <person name="Shu S."/>
            <person name="Carlson J."/>
            <person name="Kinoshita T."/>
            <person name="Ohta Y."/>
            <person name="Mawaribuchi S."/>
            <person name="Jenkins J."/>
            <person name="Grimwood J."/>
            <person name="Schmutz J."/>
            <person name="Mitros T."/>
            <person name="Mozaffari S.V."/>
            <person name="Suzuki Y."/>
            <person name="Haramoto Y."/>
            <person name="Yamamoto T.S."/>
            <person name="Takagi C."/>
            <person name="Heald R."/>
            <person name="Miller K."/>
            <person name="Haudenschild C."/>
            <person name="Kitzman J."/>
            <person name="Nakayama T."/>
            <person name="Izutsu Y."/>
            <person name="Robert J."/>
            <person name="Fortriede J."/>
            <person name="Burns K."/>
            <person name="Lotay V."/>
            <person name="Karimi K."/>
            <person name="Yasuoka Y."/>
            <person name="Dichmann D.S."/>
            <person name="Flajnik M.F."/>
            <person name="Houston D.W."/>
            <person name="Shendure J."/>
            <person name="DuPasquier L."/>
            <person name="Vize P.D."/>
            <person name="Zorn A.M."/>
            <person name="Ito M."/>
            <person name="Marcotte E.M."/>
            <person name="Wallingford J.B."/>
            <person name="Ito Y."/>
            <person name="Asashima M."/>
            <person name="Ueno N."/>
            <person name="Matsuda Y."/>
            <person name="Veenstra G.J."/>
            <person name="Fujiyama A."/>
            <person name="Harland R.M."/>
            <person name="Taira M."/>
            <person name="Rokhsar D.S."/>
        </authorList>
    </citation>
    <scope>NUCLEOTIDE SEQUENCE [LARGE SCALE GENOMIC DNA]</scope>
    <source>
        <strain evidence="2">J</strain>
    </source>
</reference>
<dbReference type="Proteomes" id="UP000694892">
    <property type="component" value="Chromosome 8L"/>
</dbReference>
<accession>A0A974C535</accession>
<dbReference type="EMBL" id="CM004480">
    <property type="protein sequence ID" value="OCT66820.1"/>
    <property type="molecule type" value="Genomic_DNA"/>
</dbReference>
<evidence type="ECO:0000313" key="1">
    <source>
        <dbReference type="EMBL" id="OCT66820.1"/>
    </source>
</evidence>
<protein>
    <submittedName>
        <fullName evidence="1">Uncharacterized protein</fullName>
    </submittedName>
</protein>
<organism evidence="1 2">
    <name type="scientific">Xenopus laevis</name>
    <name type="common">African clawed frog</name>
    <dbReference type="NCBI Taxonomy" id="8355"/>
    <lineage>
        <taxon>Eukaryota</taxon>
        <taxon>Metazoa</taxon>
        <taxon>Chordata</taxon>
        <taxon>Craniata</taxon>
        <taxon>Vertebrata</taxon>
        <taxon>Euteleostomi</taxon>
        <taxon>Amphibia</taxon>
        <taxon>Batrachia</taxon>
        <taxon>Anura</taxon>
        <taxon>Pipoidea</taxon>
        <taxon>Pipidae</taxon>
        <taxon>Xenopodinae</taxon>
        <taxon>Xenopus</taxon>
        <taxon>Xenopus</taxon>
    </lineage>
</organism>
<gene>
    <name evidence="1" type="ORF">XELAEV_18038101mg</name>
</gene>
<sequence length="98" mass="11046">MVGQIRNVHHSPHVGWGGRAQHHDSNMEGLRLKIFAKVRVSVALLPAPVCPHLYWLSLSALQEMPLIFPNGQRMNRGKHWGHCYKPAGLIMSLLSSLY</sequence>
<dbReference type="AlphaFoldDB" id="A0A974C535"/>
<name>A0A974C535_XENLA</name>